<dbReference type="EMBL" id="AIMB01000001">
    <property type="protein sequence ID" value="EJF91723.1"/>
    <property type="molecule type" value="Genomic_DNA"/>
</dbReference>
<evidence type="ECO:0000256" key="12">
    <source>
        <dbReference type="RuleBase" id="RU004057"/>
    </source>
</evidence>
<keyword evidence="10 13" id="KW-0472">Membrane</keyword>
<dbReference type="OrthoDB" id="9805133at2"/>
<evidence type="ECO:0000256" key="5">
    <source>
        <dbReference type="ARBA" id="ARBA00022475"/>
    </source>
</evidence>
<dbReference type="STRING" id="1094558.ME5_00102"/>
<dbReference type="eggNOG" id="COG0811">
    <property type="taxonomic scope" value="Bacteria"/>
</dbReference>
<evidence type="ECO:0000256" key="2">
    <source>
        <dbReference type="ARBA" id="ARBA00011471"/>
    </source>
</evidence>
<dbReference type="HOGENOM" id="CLU_053325_0_0_5"/>
<dbReference type="PATRIC" id="fig|1094558.3.peg.109"/>
<evidence type="ECO:0000256" key="14">
    <source>
        <dbReference type="SAM" id="SignalP"/>
    </source>
</evidence>
<evidence type="ECO:0000313" key="17">
    <source>
        <dbReference type="Proteomes" id="UP000008952"/>
    </source>
</evidence>
<dbReference type="InterPro" id="IPR050790">
    <property type="entry name" value="ExbB/TolQ_transport"/>
</dbReference>
<name>J0ZSH8_9HYPH</name>
<evidence type="ECO:0000256" key="7">
    <source>
        <dbReference type="ARBA" id="ARBA00022692"/>
    </source>
</evidence>
<keyword evidence="9 13" id="KW-1133">Transmembrane helix</keyword>
<dbReference type="AlphaFoldDB" id="J0ZSH8"/>
<dbReference type="Proteomes" id="UP000008952">
    <property type="component" value="Unassembled WGS sequence"/>
</dbReference>
<keyword evidence="7 13" id="KW-0812">Transmembrane</keyword>
<comment type="subcellular location">
    <subcellularLocation>
        <location evidence="1">Cell inner membrane</location>
        <topology evidence="1">Multi-pass membrane protein</topology>
    </subcellularLocation>
    <subcellularLocation>
        <location evidence="12">Membrane</location>
        <topology evidence="12">Multi-pass membrane protein</topology>
    </subcellularLocation>
</comment>
<keyword evidence="5" id="KW-1003">Cell membrane</keyword>
<feature type="domain" description="MotA/TolQ/ExbB proton channel" evidence="15">
    <location>
        <begin position="249"/>
        <end position="347"/>
    </location>
</feature>
<evidence type="ECO:0000256" key="8">
    <source>
        <dbReference type="ARBA" id="ARBA00022927"/>
    </source>
</evidence>
<dbReference type="GO" id="GO:0022857">
    <property type="term" value="F:transmembrane transporter activity"/>
    <property type="evidence" value="ECO:0007669"/>
    <property type="project" value="InterPro"/>
</dbReference>
<keyword evidence="14" id="KW-0732">Signal</keyword>
<evidence type="ECO:0000256" key="10">
    <source>
        <dbReference type="ARBA" id="ARBA00023136"/>
    </source>
</evidence>
<protein>
    <recommendedName>
        <fullName evidence="3">Biopolymer transport protein ExbB</fullName>
    </recommendedName>
</protein>
<sequence length="385" mass="40425">MVLLCKRMLTGAIVTFFTLLSYHQGAQAQESTSQIGQQSAPLMETIQNSGQNQQNIPQFSASPLSNSVEVASDISQPLHNVESSQPNSLQPSVSSQQIIIGGDVPNIQTSQNIEQTAPNTAQSLPALQLANGGESASSSPQINASVSHDLSPIGMFLAADWVVKSVMIGLALASVATWTIWLVKTVEISSAKRKARIALHAVNYSGSLSELSTAMKEQSSIGADLVLAAEKEVQASLAVLDEAGVDGLKERLGSVLSRLVAGAGRRMSFGTGPLATIGAISPFVGLFGTVWGIMNSFIGISQAHTTNLAVVAPGIAEALLATAIGLVAAIPAVIIYNIFARSITGYRQQLVDVSAGIERLVSRDLDYRKVRQKNSSHPNLSIAAE</sequence>
<evidence type="ECO:0000313" key="16">
    <source>
        <dbReference type="EMBL" id="EJF91723.1"/>
    </source>
</evidence>
<dbReference type="Pfam" id="PF01618">
    <property type="entry name" value="MotA_ExbB"/>
    <property type="match status" value="1"/>
</dbReference>
<evidence type="ECO:0000256" key="6">
    <source>
        <dbReference type="ARBA" id="ARBA00022519"/>
    </source>
</evidence>
<evidence type="ECO:0000259" key="15">
    <source>
        <dbReference type="Pfam" id="PF01618"/>
    </source>
</evidence>
<comment type="subunit">
    <text evidence="2">The accessory proteins ExbB and ExbD seem to form a complex with TonB.</text>
</comment>
<keyword evidence="17" id="KW-1185">Reference proteome</keyword>
<evidence type="ECO:0000256" key="9">
    <source>
        <dbReference type="ARBA" id="ARBA00022989"/>
    </source>
</evidence>
<feature type="transmembrane region" description="Helical" evidence="13">
    <location>
        <begin position="274"/>
        <end position="298"/>
    </location>
</feature>
<dbReference type="RefSeq" id="WP_008037409.1">
    <property type="nucleotide sequence ID" value="NZ_JH725147.1"/>
</dbReference>
<dbReference type="GO" id="GO:0005886">
    <property type="term" value="C:plasma membrane"/>
    <property type="evidence" value="ECO:0007669"/>
    <property type="project" value="UniProtKB-SubCell"/>
</dbReference>
<feature type="chain" id="PRO_5003742147" description="Biopolymer transport protein ExbB" evidence="14">
    <location>
        <begin position="29"/>
        <end position="385"/>
    </location>
</feature>
<dbReference type="PANTHER" id="PTHR30625">
    <property type="entry name" value="PROTEIN TOLQ"/>
    <property type="match status" value="1"/>
</dbReference>
<evidence type="ECO:0000256" key="4">
    <source>
        <dbReference type="ARBA" id="ARBA00022448"/>
    </source>
</evidence>
<reference evidence="16 17" key="1">
    <citation type="submission" date="2012-03" db="EMBL/GenBank/DDBJ databases">
        <title>The Genome Sequence of Bartonella tamiae Th239.</title>
        <authorList>
            <consortium name="The Broad Institute Genome Sequencing Platform"/>
            <consortium name="The Broad Institute Genome Sequencing Center for Infectious Disease"/>
            <person name="Feldgarden M."/>
            <person name="Kirby J."/>
            <person name="Kosoy M."/>
            <person name="Birtles R."/>
            <person name="Probert W.S."/>
            <person name="Chiaraviglio L."/>
            <person name="Young S.K."/>
            <person name="Zeng Q."/>
            <person name="Gargeya S."/>
            <person name="Fitzgerald M."/>
            <person name="Haas B."/>
            <person name="Abouelleil A."/>
            <person name="Alvarado L."/>
            <person name="Arachchi H.M."/>
            <person name="Berlin A."/>
            <person name="Chapman S.B."/>
            <person name="Gearin G."/>
            <person name="Goldberg J."/>
            <person name="Griggs A."/>
            <person name="Gujja S."/>
            <person name="Hansen M."/>
            <person name="Heiman D."/>
            <person name="Howarth C."/>
            <person name="Larimer J."/>
            <person name="Lui A."/>
            <person name="MacDonald P.J.P."/>
            <person name="McCowen C."/>
            <person name="Montmayeur A."/>
            <person name="Murphy C."/>
            <person name="Neiman D."/>
            <person name="Pearson M."/>
            <person name="Priest M."/>
            <person name="Roberts A."/>
            <person name="Saif S."/>
            <person name="Shea T."/>
            <person name="Sisk P."/>
            <person name="Stolte C."/>
            <person name="Sykes S."/>
            <person name="Wortman J."/>
            <person name="Nusbaum C."/>
            <person name="Birren B."/>
        </authorList>
    </citation>
    <scope>NUCLEOTIDE SEQUENCE [LARGE SCALE GENOMIC DNA]</scope>
    <source>
        <strain evidence="16 17">Th239</strain>
    </source>
</reference>
<dbReference type="GO" id="GO:0017038">
    <property type="term" value="P:protein import"/>
    <property type="evidence" value="ECO:0007669"/>
    <property type="project" value="TreeGrafter"/>
</dbReference>
<comment type="caution">
    <text evidence="16">The sequence shown here is derived from an EMBL/GenBank/DDBJ whole genome shotgun (WGS) entry which is preliminary data.</text>
</comment>
<accession>J0ZSH8</accession>
<dbReference type="NCBIfam" id="TIGR02797">
    <property type="entry name" value="exbB"/>
    <property type="match status" value="1"/>
</dbReference>
<evidence type="ECO:0000256" key="13">
    <source>
        <dbReference type="SAM" id="Phobius"/>
    </source>
</evidence>
<keyword evidence="6" id="KW-0997">Cell inner membrane</keyword>
<feature type="transmembrane region" description="Helical" evidence="13">
    <location>
        <begin position="318"/>
        <end position="339"/>
    </location>
</feature>
<evidence type="ECO:0000256" key="11">
    <source>
        <dbReference type="ARBA" id="ARBA00024816"/>
    </source>
</evidence>
<feature type="transmembrane region" description="Helical" evidence="13">
    <location>
        <begin position="161"/>
        <end position="183"/>
    </location>
</feature>
<evidence type="ECO:0000256" key="1">
    <source>
        <dbReference type="ARBA" id="ARBA00004429"/>
    </source>
</evidence>
<keyword evidence="4 12" id="KW-0813">Transport</keyword>
<evidence type="ECO:0000256" key="3">
    <source>
        <dbReference type="ARBA" id="ARBA00022093"/>
    </source>
</evidence>
<keyword evidence="8 12" id="KW-0653">Protein transport</keyword>
<comment type="function">
    <text evidence="11">Involved in the TonB-dependent energy-dependent transport of various receptor-bound substrates. Protects ExbD from proteolytic degradation and functionally stabilizes TonB.</text>
</comment>
<dbReference type="InterPro" id="IPR002898">
    <property type="entry name" value="MotA_ExbB_proton_chnl"/>
</dbReference>
<comment type="similarity">
    <text evidence="12">Belongs to the exbB/tolQ family.</text>
</comment>
<dbReference type="InterPro" id="IPR014164">
    <property type="entry name" value="TonB_ExbB_1"/>
</dbReference>
<feature type="signal peptide" evidence="14">
    <location>
        <begin position="1"/>
        <end position="28"/>
    </location>
</feature>
<proteinExistence type="inferred from homology"/>
<gene>
    <name evidence="16" type="ORF">ME5_00102</name>
</gene>
<dbReference type="PANTHER" id="PTHR30625:SF16">
    <property type="entry name" value="BIOPOLYMER TRANSPORT PROTEIN EXBB"/>
    <property type="match status" value="1"/>
</dbReference>
<organism evidence="16 17">
    <name type="scientific">Bartonella tamiae Th239</name>
    <dbReference type="NCBI Taxonomy" id="1094558"/>
    <lineage>
        <taxon>Bacteria</taxon>
        <taxon>Pseudomonadati</taxon>
        <taxon>Pseudomonadota</taxon>
        <taxon>Alphaproteobacteria</taxon>
        <taxon>Hyphomicrobiales</taxon>
        <taxon>Bartonellaceae</taxon>
        <taxon>Bartonella</taxon>
    </lineage>
</organism>